<evidence type="ECO:0008006" key="5">
    <source>
        <dbReference type="Google" id="ProtNLM"/>
    </source>
</evidence>
<evidence type="ECO:0000256" key="2">
    <source>
        <dbReference type="SAM" id="MobiDB-lite"/>
    </source>
</evidence>
<name>E5XNY8_SEGRC</name>
<dbReference type="InterPro" id="IPR036188">
    <property type="entry name" value="FAD/NAD-bd_sf"/>
</dbReference>
<dbReference type="PRINTS" id="PR00469">
    <property type="entry name" value="PNDRDTASEII"/>
</dbReference>
<dbReference type="Gene3D" id="3.50.50.60">
    <property type="entry name" value="FAD/NAD(P)-binding domain"/>
    <property type="match status" value="1"/>
</dbReference>
<gene>
    <name evidence="3" type="ORF">HMPREF9336_01209</name>
</gene>
<dbReference type="RefSeq" id="WP_007468788.1">
    <property type="nucleotide sequence ID" value="NZ_KI391954.1"/>
</dbReference>
<evidence type="ECO:0000256" key="1">
    <source>
        <dbReference type="ARBA" id="ARBA00023002"/>
    </source>
</evidence>
<dbReference type="PANTHER" id="PTHR43539:SF78">
    <property type="entry name" value="FLAVIN-CONTAINING MONOOXYGENASE"/>
    <property type="match status" value="1"/>
</dbReference>
<dbReference type="Pfam" id="PF13738">
    <property type="entry name" value="Pyr_redox_3"/>
    <property type="match status" value="1"/>
</dbReference>
<evidence type="ECO:0000313" key="4">
    <source>
        <dbReference type="Proteomes" id="UP000004816"/>
    </source>
</evidence>
<dbReference type="eggNOG" id="COG2072">
    <property type="taxonomic scope" value="Bacteria"/>
</dbReference>
<dbReference type="Proteomes" id="UP000004816">
    <property type="component" value="Unassembled WGS sequence"/>
</dbReference>
<dbReference type="GO" id="GO:0050660">
    <property type="term" value="F:flavin adenine dinucleotide binding"/>
    <property type="evidence" value="ECO:0007669"/>
    <property type="project" value="TreeGrafter"/>
</dbReference>
<accession>E5XNY8</accession>
<dbReference type="AlphaFoldDB" id="E5XNY8"/>
<sequence>MSTAQRTTVVVVGAGQAGLSAGYFLRRHGLQPGSGFVILDHAPRSGGAWQHRWPSLTLQTANAVHDLPGLPLDHSRPQIQAATAVPEYYAQYEREFGLDVRRPVHVREVAREGDGFLVRADIGEFACAGVLNATGTWEKPFWPRYPGADLFAGRQLHAHDYREPEEFAGQRVLVVGAGVTGVQLLVELSRLSETTWATRREPVFRDGPFTPELGRAAVAVVEDRVRRGLPPGSVVSVTGLMWTPELREAKARGVLDRLPIFQRLTPTGVAWEDGTTLDVDAILWCTGFRANLDHLAPLRLRSPGGGITMTGRLATQVAAEPRVHLLGYGPSASTIGANRAGRAAVAELLGALAATSATAPDSPATSPSPDTAARG</sequence>
<organism evidence="3 4">
    <name type="scientific">Segniliparus rugosus (strain ATCC BAA-974 / DSM 45345 / CCUG 50838 / CIP 108380 / JCM 13579 / CDC 945)</name>
    <dbReference type="NCBI Taxonomy" id="679197"/>
    <lineage>
        <taxon>Bacteria</taxon>
        <taxon>Bacillati</taxon>
        <taxon>Actinomycetota</taxon>
        <taxon>Actinomycetes</taxon>
        <taxon>Mycobacteriales</taxon>
        <taxon>Segniliparaceae</taxon>
        <taxon>Segniliparus</taxon>
    </lineage>
</organism>
<dbReference type="STRING" id="679197.HMPREF9336_01209"/>
<dbReference type="PRINTS" id="PR00368">
    <property type="entry name" value="FADPNR"/>
</dbReference>
<dbReference type="GO" id="GO:0004497">
    <property type="term" value="F:monooxygenase activity"/>
    <property type="evidence" value="ECO:0007669"/>
    <property type="project" value="TreeGrafter"/>
</dbReference>
<evidence type="ECO:0000313" key="3">
    <source>
        <dbReference type="EMBL" id="EFV13927.1"/>
    </source>
</evidence>
<proteinExistence type="predicted"/>
<feature type="region of interest" description="Disordered" evidence="2">
    <location>
        <begin position="355"/>
        <end position="375"/>
    </location>
</feature>
<keyword evidence="1" id="KW-0560">Oxidoreductase</keyword>
<dbReference type="InterPro" id="IPR050982">
    <property type="entry name" value="Auxin_biosynth/cation_transpt"/>
</dbReference>
<reference evidence="3 4" key="1">
    <citation type="journal article" date="2011" name="Stand. Genomic Sci.">
        <title>High quality draft genome sequence of Segniliparus rugosus CDC 945(T)= (ATCC BAA-974(T)).</title>
        <authorList>
            <person name="Earl A.M."/>
            <person name="Desjardins C.A."/>
            <person name="Fitzgerald M.G."/>
            <person name="Arachchi H.M."/>
            <person name="Zeng Q."/>
            <person name="Mehta T."/>
            <person name="Griggs A."/>
            <person name="Birren B.W."/>
            <person name="Toney N.C."/>
            <person name="Carr J."/>
            <person name="Posey J."/>
            <person name="Butler W.R."/>
        </authorList>
    </citation>
    <scope>NUCLEOTIDE SEQUENCE [LARGE SCALE GENOMIC DNA]</scope>
    <source>
        <strain evidence="4">ATCC BAA-974 / DSM 45345 / CCUG 50838 / CIP 108380 / JCM 13579 / CDC 945</strain>
    </source>
</reference>
<dbReference type="HOGENOM" id="CLU_006909_1_2_11"/>
<keyword evidence="4" id="KW-1185">Reference proteome</keyword>
<dbReference type="EMBL" id="ACZI02000003">
    <property type="protein sequence ID" value="EFV13927.1"/>
    <property type="molecule type" value="Genomic_DNA"/>
</dbReference>
<dbReference type="PANTHER" id="PTHR43539">
    <property type="entry name" value="FLAVIN-BINDING MONOOXYGENASE-LIKE PROTEIN (AFU_ORTHOLOGUE AFUA_4G09220)"/>
    <property type="match status" value="1"/>
</dbReference>
<dbReference type="SUPFAM" id="SSF51905">
    <property type="entry name" value="FAD/NAD(P)-binding domain"/>
    <property type="match status" value="2"/>
</dbReference>
<comment type="caution">
    <text evidence="3">The sequence shown here is derived from an EMBL/GenBank/DDBJ whole genome shotgun (WGS) entry which is preliminary data.</text>
</comment>
<protein>
    <recommendedName>
        <fullName evidence="5">Pyridine nucleotide-disulfide oxidoreductase</fullName>
    </recommendedName>
</protein>